<accession>A0A8H8QZ18</accession>
<dbReference type="OrthoDB" id="410701at2759"/>
<keyword evidence="3" id="KW-1185">Reference proteome</keyword>
<evidence type="ECO:0000313" key="2">
    <source>
        <dbReference type="EMBL" id="TVY24666.1"/>
    </source>
</evidence>
<dbReference type="RefSeq" id="XP_031003454.1">
    <property type="nucleotide sequence ID" value="XM_031151806.1"/>
</dbReference>
<gene>
    <name evidence="2" type="ORF">LHYA1_G006873</name>
</gene>
<sequence>MHLRRYFSRLGNPFQRGPSSSLDPAYIQIFTPQSISLVQKRCFNPISSHAPGSDITAGNDEKPGHKPHRFGQQIAPKSRVVKYRRSASSNDSVICDRWTPRKALKTQHNSSAALSSFLGIKDKAKRQRYLNRICPTLPLISLQAILLHHLHQSTTSNALETFSESSTDDRIITLRDRGFDTHNLARWAWIVSGDGPDAMMQRFLSDPENQPMFLFLQILRLDLLEVRTLESAITYVWDKILGRPRNDKISMADAETDTANPWSDVAPFSTHIHTIHAVELNDSTFMLIIARLLCQARRIFSPAILSITHMLWPFFFASSDRNCRDPRKLDVRTHRKLCKEYNSIIHLLALPASIEPLKSMVHNWNAQKVLLEQGGLFEPPLSLDDGSYRAVAQVLTASKKSARESRAVSLRSRSWPPWREAQDGMDAQSLNEESTSRVILALARKQASGFIHDNSHDQALRILGGQELDGTPTIHTRKILKTRYSRSNGGQPSNDTHSSQWAARIEATRDIREAWSAFITYQDQGSRPTLSVYFAMFVKITYEDARILGNASSSVPGDGKEVRPVSDDNISNYYRSRLQPPTLDELYDQMIEQGIRPAGQCLIFLVQHAKSIERGNRIIHDSKLLDERSMACLLGNYDVVERTLAVRKFPKALFSAFISLVCRFAPRIIWKMPLDPDFNAQGEAANKQHTIIESRTEKIFLDPLPHAAELLKMRQSTFRPEWYALFRALARRGAIVFRDLAGHPKNDILAWQVLAAGLRDFHKCGLELDPRGFQIICDGFVKGFEATSHVEGHDEVVASLAMLKDEFRKLSGSTEGSYHLPKLLHTIHGVHLHAYVRALGVAGEYDEIIAVLEWMVRNHEELDFAAQQSRNGPKFLRITIVAIKVFCSGTDKGEEARKLVDSIEPWDGWPGDYEAQRYLERWHGRQLSDEGDPE</sequence>
<feature type="region of interest" description="Disordered" evidence="1">
    <location>
        <begin position="49"/>
        <end position="72"/>
    </location>
</feature>
<dbReference type="GeneID" id="41987071"/>
<evidence type="ECO:0000313" key="3">
    <source>
        <dbReference type="Proteomes" id="UP000431533"/>
    </source>
</evidence>
<protein>
    <submittedName>
        <fullName evidence="2">Uncharacterized protein</fullName>
    </submittedName>
</protein>
<organism evidence="2 3">
    <name type="scientific">Lachnellula hyalina</name>
    <dbReference type="NCBI Taxonomy" id="1316788"/>
    <lineage>
        <taxon>Eukaryota</taxon>
        <taxon>Fungi</taxon>
        <taxon>Dikarya</taxon>
        <taxon>Ascomycota</taxon>
        <taxon>Pezizomycotina</taxon>
        <taxon>Leotiomycetes</taxon>
        <taxon>Helotiales</taxon>
        <taxon>Lachnaceae</taxon>
        <taxon>Lachnellula</taxon>
    </lineage>
</organism>
<name>A0A8H8QZ18_9HELO</name>
<dbReference type="Proteomes" id="UP000431533">
    <property type="component" value="Unassembled WGS sequence"/>
</dbReference>
<dbReference type="AlphaFoldDB" id="A0A8H8QZ18"/>
<dbReference type="EMBL" id="QGMH01000122">
    <property type="protein sequence ID" value="TVY24666.1"/>
    <property type="molecule type" value="Genomic_DNA"/>
</dbReference>
<proteinExistence type="predicted"/>
<reference evidence="2 3" key="1">
    <citation type="submission" date="2018-05" db="EMBL/GenBank/DDBJ databases">
        <title>Genome sequencing and assembly of the regulated plant pathogen Lachnellula willkommii and related sister species for the development of diagnostic species identification markers.</title>
        <authorList>
            <person name="Giroux E."/>
            <person name="Bilodeau G."/>
        </authorList>
    </citation>
    <scope>NUCLEOTIDE SEQUENCE [LARGE SCALE GENOMIC DNA]</scope>
    <source>
        <strain evidence="2 3">CBS 185.66</strain>
    </source>
</reference>
<comment type="caution">
    <text evidence="2">The sequence shown here is derived from an EMBL/GenBank/DDBJ whole genome shotgun (WGS) entry which is preliminary data.</text>
</comment>
<evidence type="ECO:0000256" key="1">
    <source>
        <dbReference type="SAM" id="MobiDB-lite"/>
    </source>
</evidence>